<evidence type="ECO:0000259" key="7">
    <source>
        <dbReference type="PROSITE" id="PS50222"/>
    </source>
</evidence>
<gene>
    <name evidence="8" type="primary">NIN</name>
    <name evidence="8" type="synonym">nin</name>
</gene>
<protein>
    <submittedName>
        <fullName evidence="8">Ninein</fullName>
    </submittedName>
</protein>
<feature type="region of interest" description="Disordered" evidence="6">
    <location>
        <begin position="106"/>
        <end position="184"/>
    </location>
</feature>
<feature type="coiled-coil region" evidence="5">
    <location>
        <begin position="1247"/>
        <end position="1341"/>
    </location>
</feature>
<dbReference type="GO" id="GO:0005813">
    <property type="term" value="C:centrosome"/>
    <property type="evidence" value="ECO:0000318"/>
    <property type="project" value="GO_Central"/>
</dbReference>
<evidence type="ECO:0000256" key="3">
    <source>
        <dbReference type="ARBA" id="ARBA00022553"/>
    </source>
</evidence>
<dbReference type="GO" id="GO:0005814">
    <property type="term" value="C:centriole"/>
    <property type="evidence" value="ECO:0000318"/>
    <property type="project" value="GO_Central"/>
</dbReference>
<dbReference type="GO" id="GO:0000242">
    <property type="term" value="C:pericentriolar material"/>
    <property type="evidence" value="ECO:0000318"/>
    <property type="project" value="GO_Central"/>
</dbReference>
<feature type="coiled-coil region" evidence="5">
    <location>
        <begin position="1101"/>
        <end position="1210"/>
    </location>
</feature>
<feature type="region of interest" description="Disordered" evidence="6">
    <location>
        <begin position="581"/>
        <end position="610"/>
    </location>
</feature>
<feature type="region of interest" description="Disordered" evidence="6">
    <location>
        <begin position="944"/>
        <end position="963"/>
    </location>
</feature>
<dbReference type="PANTHER" id="PTHR18905">
    <property type="entry name" value="NINEIN"/>
    <property type="match status" value="1"/>
</dbReference>
<dbReference type="GeneTree" id="ENSGT00660000095541"/>
<comment type="subcellular location">
    <subcellularLocation>
        <location evidence="1">Cytoplasm</location>
        <location evidence="1">Cytoskeleton</location>
        <location evidence="1">Microtubule organizing center</location>
        <location evidence="1">Centrosome</location>
    </subcellularLocation>
</comment>
<feature type="region of interest" description="Disordered" evidence="6">
    <location>
        <begin position="267"/>
        <end position="286"/>
    </location>
</feature>
<proteinExistence type="predicted"/>
<dbReference type="InParanoid" id="H2LYQ2"/>
<evidence type="ECO:0000256" key="2">
    <source>
        <dbReference type="ARBA" id="ARBA00022490"/>
    </source>
</evidence>
<evidence type="ECO:0000256" key="5">
    <source>
        <dbReference type="SAM" id="Coils"/>
    </source>
</evidence>
<feature type="region of interest" description="Disordered" evidence="6">
    <location>
        <begin position="1047"/>
        <end position="1073"/>
    </location>
</feature>
<evidence type="ECO:0000256" key="4">
    <source>
        <dbReference type="ARBA" id="ARBA00023212"/>
    </source>
</evidence>
<dbReference type="GO" id="GO:0090222">
    <property type="term" value="P:centrosome-templated microtubule nucleation"/>
    <property type="evidence" value="ECO:0000318"/>
    <property type="project" value="GO_Central"/>
</dbReference>
<evidence type="ECO:0000256" key="6">
    <source>
        <dbReference type="SAM" id="MobiDB-lite"/>
    </source>
</evidence>
<feature type="compositionally biased region" description="Basic and acidic residues" evidence="6">
    <location>
        <begin position="164"/>
        <end position="173"/>
    </location>
</feature>
<dbReference type="Ensembl" id="ENSORLT00000011272.2">
    <property type="protein sequence ID" value="ENSORLP00000011271.2"/>
    <property type="gene ID" value="ENSORLG00000008987.2"/>
</dbReference>
<dbReference type="Proteomes" id="UP000001038">
    <property type="component" value="Chromosome 22"/>
</dbReference>
<dbReference type="eggNOG" id="ENOG502QZCC">
    <property type="taxonomic scope" value="Eukaryota"/>
</dbReference>
<name>H2LYQ2_ORYLA</name>
<dbReference type="HOGENOM" id="CLU_001462_1_1_1"/>
<dbReference type="GO" id="GO:0005509">
    <property type="term" value="F:calcium ion binding"/>
    <property type="evidence" value="ECO:0007669"/>
    <property type="project" value="InterPro"/>
</dbReference>
<feature type="region of interest" description="Disordered" evidence="6">
    <location>
        <begin position="970"/>
        <end position="989"/>
    </location>
</feature>
<dbReference type="Bgee" id="ENSORLG00000008987">
    <property type="expression patterns" value="Expressed in ovary and 14 other cell types or tissues"/>
</dbReference>
<dbReference type="STRING" id="8090.ENSORLP00000011271"/>
<feature type="compositionally biased region" description="Basic and acidic residues" evidence="6">
    <location>
        <begin position="1047"/>
        <end position="1062"/>
    </location>
</feature>
<sequence>MDVGTKRFWWRFLQGGGLSCGMGDGQEQDHYEERLKEVFDSFDASGCGSLTPEELADLCRSLQLEDATPALLHALLQNQDRLSARVDFQQFKTALIQVLYSTFPGAQEEQEAPPPTASPEIQPKFVKGSKRYGRRSTPEFLETTSGVPDVNPADGSLEDNDDSAVPRKRERWNSQESSSDEFEAEGQMHLWNPDGPSTPRGSVAPLSVRLEAELRRACEELEMAWDGHAARSELLVLCESLGLEPGADALLDPDEQMDVQEFVSRLMTQPKPPTPSASTPYRQLKRHHSTQSFDEVGRRIPAFSSTTATPLFSWLDDGAGHAAAERVLDVWMDEGVENGVEILQSLSVEPDGRLNLCDLAAALESELLVTKNGVLRAALASFKAEIRHLLENVEQEIREKEKIRSDLEKAEKQKSQLASEVDERHAAIERANSLNLRRLEQEHKERLGAVRSELMKEVEQIQQQAGLQREKAEAEIAKIKEEESLLRDHLSISLKENRRLETELLDGAEELEEAQGQILKLQRSLESLMKEKFGDVDPSSADLLLQEERIKQLRSSYEAQCRELQDRIDELQAELQDLHPLSKGHAPTHKALSEELESQSPGMESDPGIGSEEVQPFSLSLEAEMMLERLKEQHLQQMEELQEQLEIKVNEFNRRLEKQQEIHEEQKASLSLRHQEELGALREEMLSVRSHAQELQNQLEGAELKPAAGGEELQSRGAEVGPFRQQLQEALRVSADLEEQLKALEVQQTEEKEQLLRKMEELKEQHAVEISKLKEEQEELLEARKEEKSELERRLSAEWEQEKDALEVSHENQLRVRLEEVKVKFEEEKGELVRRLTEQWEEEKAQLDLQRNETLQVLLEEEMLRLVVDQEEKENSLREQWERERAKLEEHHEEVLHGRILEERLQLQEQSEQRERRLKEEWEKEKLQLEEDYEGMIQERLGKEKEKLEEKEKMEREAAEERELLEERHREAMKELSSKHGEERSALRGELQKLRDDVALERSEAGRLAQENLALRKKISALEEGDLNQEELLETLERLKKEKSAAQKAAETFKRQSRRLEDQNGVLAERNAQSAAHLERLQLKEREGPPAEGHARVAACVSALEAELTNALEDTAQLENRNSQLSQQLCELREKAARSQLSQILAERQNADREVGVLQTQLAKAQEKVKTEEENLQAAARQNARLKADLKAAQQEKDSLKREVAVLHKKLLHTQEKNRTLEAELHSSGKKMFREEAKEQHLLRLENERLQADARGLRNDLVQAREKVHQLDATILSLSKHKQAGQASALKALEQENAALKRELQAQREQGCEAARSGAEWENLQLENEALKAQMSRLSSQLLESFQAQLVGLLPPSPHRVQRGHRAEEPENLQDERKMRAMEERMKEIELSLHNVKLLLKEKVAQLKDQLHKNGKADVLIQDLYVENAQLMKALEITEQRHKIAEKKNYLLEEKISSLNKIVRDLNPAPAYSYK</sequence>
<dbReference type="PANTHER" id="PTHR18905:SF11">
    <property type="entry name" value="NINEIN"/>
    <property type="match status" value="1"/>
</dbReference>
<keyword evidence="3" id="KW-0597">Phosphoprotein</keyword>
<feature type="coiled-coil region" evidence="5">
    <location>
        <begin position="624"/>
        <end position="794"/>
    </location>
</feature>
<dbReference type="Gene3D" id="1.10.238.10">
    <property type="entry name" value="EF-hand"/>
    <property type="match status" value="1"/>
</dbReference>
<dbReference type="SUPFAM" id="SSF47473">
    <property type="entry name" value="EF-hand"/>
    <property type="match status" value="1"/>
</dbReference>
<feature type="coiled-coil region" evidence="5">
    <location>
        <begin position="1372"/>
        <end position="1448"/>
    </location>
</feature>
<feature type="domain" description="EF-hand" evidence="7">
    <location>
        <begin position="30"/>
        <end position="65"/>
    </location>
</feature>
<dbReference type="GO" id="GO:0051642">
    <property type="term" value="P:centrosome localization"/>
    <property type="evidence" value="ECO:0000318"/>
    <property type="project" value="GO_Central"/>
</dbReference>
<dbReference type="GO" id="GO:0097539">
    <property type="term" value="C:ciliary transition fiber"/>
    <property type="evidence" value="ECO:0000318"/>
    <property type="project" value="GO_Central"/>
</dbReference>
<evidence type="ECO:0000313" key="8">
    <source>
        <dbReference type="Ensembl" id="ENSORLP00000011271.2"/>
    </source>
</evidence>
<organism evidence="8 9">
    <name type="scientific">Oryzias latipes</name>
    <name type="common">Japanese rice fish</name>
    <name type="synonym">Japanese killifish</name>
    <dbReference type="NCBI Taxonomy" id="8090"/>
    <lineage>
        <taxon>Eukaryota</taxon>
        <taxon>Metazoa</taxon>
        <taxon>Chordata</taxon>
        <taxon>Craniata</taxon>
        <taxon>Vertebrata</taxon>
        <taxon>Euteleostomi</taxon>
        <taxon>Actinopterygii</taxon>
        <taxon>Neopterygii</taxon>
        <taxon>Teleostei</taxon>
        <taxon>Neoteleostei</taxon>
        <taxon>Acanthomorphata</taxon>
        <taxon>Ovalentaria</taxon>
        <taxon>Atherinomorphae</taxon>
        <taxon>Beloniformes</taxon>
        <taxon>Adrianichthyidae</taxon>
        <taxon>Oryziinae</taxon>
        <taxon>Oryzias</taxon>
    </lineage>
</organism>
<dbReference type="PROSITE" id="PS50222">
    <property type="entry name" value="EF_HAND_2"/>
    <property type="match status" value="1"/>
</dbReference>
<evidence type="ECO:0000256" key="1">
    <source>
        <dbReference type="ARBA" id="ARBA00004300"/>
    </source>
</evidence>
<dbReference type="GO" id="GO:0034454">
    <property type="term" value="P:microtubule anchoring at centrosome"/>
    <property type="evidence" value="ECO:0000318"/>
    <property type="project" value="GO_Central"/>
</dbReference>
<dbReference type="GO" id="GO:0097431">
    <property type="term" value="C:mitotic spindle pole"/>
    <property type="evidence" value="ECO:0000318"/>
    <property type="project" value="GO_Central"/>
</dbReference>
<dbReference type="InterPro" id="IPR002048">
    <property type="entry name" value="EF_hand_dom"/>
</dbReference>
<dbReference type="InterPro" id="IPR011992">
    <property type="entry name" value="EF-hand-dom_pair"/>
</dbReference>
<keyword evidence="5" id="KW-0175">Coiled coil</keyword>
<keyword evidence="9" id="KW-1185">Reference proteome</keyword>
<keyword evidence="4" id="KW-0206">Cytoskeleton</keyword>
<reference evidence="8 9" key="1">
    <citation type="journal article" date="2007" name="Nature">
        <title>The medaka draft genome and insights into vertebrate genome evolution.</title>
        <authorList>
            <person name="Kasahara M."/>
            <person name="Naruse K."/>
            <person name="Sasaki S."/>
            <person name="Nakatani Y."/>
            <person name="Qu W."/>
            <person name="Ahsan B."/>
            <person name="Yamada T."/>
            <person name="Nagayasu Y."/>
            <person name="Doi K."/>
            <person name="Kasai Y."/>
            <person name="Jindo T."/>
            <person name="Kobayashi D."/>
            <person name="Shimada A."/>
            <person name="Toyoda A."/>
            <person name="Kuroki Y."/>
            <person name="Fujiyama A."/>
            <person name="Sasaki T."/>
            <person name="Shimizu A."/>
            <person name="Asakawa S."/>
            <person name="Shimizu N."/>
            <person name="Hashimoto S."/>
            <person name="Yang J."/>
            <person name="Lee Y."/>
            <person name="Matsushima K."/>
            <person name="Sugano S."/>
            <person name="Sakaizumi M."/>
            <person name="Narita T."/>
            <person name="Ohishi K."/>
            <person name="Haga S."/>
            <person name="Ohta F."/>
            <person name="Nomoto H."/>
            <person name="Nogata K."/>
            <person name="Morishita T."/>
            <person name="Endo T."/>
            <person name="Shin-I T."/>
            <person name="Takeda H."/>
            <person name="Morishita S."/>
            <person name="Kohara Y."/>
        </authorList>
    </citation>
    <scope>NUCLEOTIDE SEQUENCE [LARGE SCALE GENOMIC DNA]</scope>
    <source>
        <strain evidence="8 9">Hd-rR</strain>
    </source>
</reference>
<accession>H2LYQ2</accession>
<reference evidence="8" key="2">
    <citation type="submission" date="2025-08" db="UniProtKB">
        <authorList>
            <consortium name="Ensembl"/>
        </authorList>
    </citation>
    <scope>IDENTIFICATION</scope>
    <source>
        <strain evidence="8">Hd-rR</strain>
    </source>
</reference>
<reference evidence="8" key="3">
    <citation type="submission" date="2025-09" db="UniProtKB">
        <authorList>
            <consortium name="Ensembl"/>
        </authorList>
    </citation>
    <scope>IDENTIFICATION</scope>
    <source>
        <strain evidence="8">Hd-rR</strain>
    </source>
</reference>
<feature type="coiled-coil region" evidence="5">
    <location>
        <begin position="379"/>
        <end position="574"/>
    </location>
</feature>
<keyword evidence="2" id="KW-0963">Cytoplasm</keyword>
<evidence type="ECO:0000313" key="9">
    <source>
        <dbReference type="Proteomes" id="UP000001038"/>
    </source>
</evidence>